<protein>
    <submittedName>
        <fullName evidence="1">Uncharacterized protein</fullName>
    </submittedName>
</protein>
<sequence>MNVLDLKKKIWKNKNNEVKKILNS</sequence>
<organism evidence="1">
    <name type="scientific">Rhizophora mucronata</name>
    <name type="common">Asiatic mangrove</name>
    <dbReference type="NCBI Taxonomy" id="61149"/>
    <lineage>
        <taxon>Eukaryota</taxon>
        <taxon>Viridiplantae</taxon>
        <taxon>Streptophyta</taxon>
        <taxon>Embryophyta</taxon>
        <taxon>Tracheophyta</taxon>
        <taxon>Spermatophyta</taxon>
        <taxon>Magnoliopsida</taxon>
        <taxon>eudicotyledons</taxon>
        <taxon>Gunneridae</taxon>
        <taxon>Pentapetalae</taxon>
        <taxon>rosids</taxon>
        <taxon>fabids</taxon>
        <taxon>Malpighiales</taxon>
        <taxon>Rhizophoraceae</taxon>
        <taxon>Rhizophora</taxon>
    </lineage>
</organism>
<dbReference type="AlphaFoldDB" id="A0A2P2NDE3"/>
<name>A0A2P2NDE3_RHIMU</name>
<reference evidence="1" key="1">
    <citation type="submission" date="2018-02" db="EMBL/GenBank/DDBJ databases">
        <title>Rhizophora mucronata_Transcriptome.</title>
        <authorList>
            <person name="Meera S.P."/>
            <person name="Sreeshan A."/>
            <person name="Augustine A."/>
        </authorList>
    </citation>
    <scope>NUCLEOTIDE SEQUENCE</scope>
    <source>
        <tissue evidence="1">Leaf</tissue>
    </source>
</reference>
<accession>A0A2P2NDE3</accession>
<proteinExistence type="predicted"/>
<dbReference type="EMBL" id="GGEC01059966">
    <property type="protein sequence ID" value="MBX40450.1"/>
    <property type="molecule type" value="Transcribed_RNA"/>
</dbReference>
<evidence type="ECO:0000313" key="1">
    <source>
        <dbReference type="EMBL" id="MBX40450.1"/>
    </source>
</evidence>